<reference evidence="3" key="1">
    <citation type="journal article" date="2019" name="Int. J. Syst. Evol. Microbiol.">
        <title>The Global Catalogue of Microorganisms (GCM) 10K type strain sequencing project: providing services to taxonomists for standard genome sequencing and annotation.</title>
        <authorList>
            <consortium name="The Broad Institute Genomics Platform"/>
            <consortium name="The Broad Institute Genome Sequencing Center for Infectious Disease"/>
            <person name="Wu L."/>
            <person name="Ma J."/>
        </authorList>
    </citation>
    <scope>NUCLEOTIDE SEQUENCE [LARGE SCALE GENOMIC DNA]</scope>
    <source>
        <strain evidence="3">KCTC 22814</strain>
    </source>
</reference>
<proteinExistence type="predicted"/>
<evidence type="ECO:0000313" key="2">
    <source>
        <dbReference type="EMBL" id="MFD2969327.1"/>
    </source>
</evidence>
<dbReference type="Proteomes" id="UP001597525">
    <property type="component" value="Unassembled WGS sequence"/>
</dbReference>
<name>A0ABW6BJ68_9SPHI</name>
<evidence type="ECO:0000256" key="1">
    <source>
        <dbReference type="SAM" id="MobiDB-lite"/>
    </source>
</evidence>
<dbReference type="RefSeq" id="WP_320186539.1">
    <property type="nucleotide sequence ID" value="NZ_CP138332.1"/>
</dbReference>
<organism evidence="2 3">
    <name type="scientific">Sphingobacterium bambusae</name>
    <dbReference type="NCBI Taxonomy" id="662858"/>
    <lineage>
        <taxon>Bacteria</taxon>
        <taxon>Pseudomonadati</taxon>
        <taxon>Bacteroidota</taxon>
        <taxon>Sphingobacteriia</taxon>
        <taxon>Sphingobacteriales</taxon>
        <taxon>Sphingobacteriaceae</taxon>
        <taxon>Sphingobacterium</taxon>
    </lineage>
</organism>
<comment type="caution">
    <text evidence="2">The sequence shown here is derived from an EMBL/GenBank/DDBJ whole genome shotgun (WGS) entry which is preliminary data.</text>
</comment>
<feature type="region of interest" description="Disordered" evidence="1">
    <location>
        <begin position="1"/>
        <end position="22"/>
    </location>
</feature>
<accession>A0ABW6BJ68</accession>
<protein>
    <submittedName>
        <fullName evidence="2">Uncharacterized protein</fullName>
    </submittedName>
</protein>
<evidence type="ECO:0000313" key="3">
    <source>
        <dbReference type="Proteomes" id="UP001597525"/>
    </source>
</evidence>
<gene>
    <name evidence="2" type="ORF">ACFS7Y_18170</name>
</gene>
<dbReference type="EMBL" id="JBHUPB010000012">
    <property type="protein sequence ID" value="MFD2969327.1"/>
    <property type="molecule type" value="Genomic_DNA"/>
</dbReference>
<keyword evidence="3" id="KW-1185">Reference proteome</keyword>
<sequence>MMEENNNKKTQQESEVSKEDLERLELLHRTHEKKGKQLTIDGESGSLREIDELRGLIGNQLDNPEEKYEIYYGGIRKLLMDHLPKGKDYKQMRDIIYDEKNIFLNIGKRKSDGGGVRGSDGRMAFQPVMKDILDVVIMWVGGSQNPFDLYRDLYLLNEKHGYPHEQYDDSTRGMANAMLKLAEDDEITE</sequence>